<dbReference type="InterPro" id="IPR001128">
    <property type="entry name" value="Cyt_P450"/>
</dbReference>
<dbReference type="InterPro" id="IPR050121">
    <property type="entry name" value="Cytochrome_P450_monoxygenase"/>
</dbReference>
<dbReference type="GO" id="GO:0004497">
    <property type="term" value="F:monooxygenase activity"/>
    <property type="evidence" value="ECO:0007669"/>
    <property type="project" value="UniProtKB-KW"/>
</dbReference>
<sequence>MDEEKNKVIKTALDNEGFTDEKIKDELNTIVAAGYDTTAISIIYCLLLLGHHQDVQDKLCRELKQVFCDSEREVENEDIAKLVYLEAVLKETFRLYPVVPVVARHTDVDLKLKKHTIPAGCDVFVVTYAVNRHPMWGPDAEQFRPERWLDGTAPTNHNLFASFGLGRRGCIGKTYNMLSMKTTISHVVRRFRITADISKLVLQQDMLLKPASGQHIILEPRKD</sequence>
<comment type="cofactor">
    <cofactor evidence="1 4">
        <name>heme</name>
        <dbReference type="ChEBI" id="CHEBI:30413"/>
    </cofactor>
</comment>
<dbReference type="InterPro" id="IPR017972">
    <property type="entry name" value="Cyt_P450_CS"/>
</dbReference>
<comment type="similarity">
    <text evidence="2 5">Belongs to the cytochrome P450 family.</text>
</comment>
<dbReference type="GO" id="GO:0016705">
    <property type="term" value="F:oxidoreductase activity, acting on paired donors, with incorporation or reduction of molecular oxygen"/>
    <property type="evidence" value="ECO:0007669"/>
    <property type="project" value="InterPro"/>
</dbReference>
<dbReference type="Pfam" id="PF00067">
    <property type="entry name" value="p450"/>
    <property type="match status" value="1"/>
</dbReference>
<dbReference type="EMBL" id="JTDY01000461">
    <property type="protein sequence ID" value="KOB77065.1"/>
    <property type="molecule type" value="Genomic_DNA"/>
</dbReference>
<dbReference type="AlphaFoldDB" id="A0A0L7LNQ6"/>
<dbReference type="PRINTS" id="PR00463">
    <property type="entry name" value="EP450I"/>
</dbReference>
<dbReference type="Gene3D" id="1.10.630.10">
    <property type="entry name" value="Cytochrome P450"/>
    <property type="match status" value="1"/>
</dbReference>
<dbReference type="PANTHER" id="PTHR24305:SF166">
    <property type="entry name" value="CYTOCHROME P450 12A4, MITOCHONDRIAL-RELATED"/>
    <property type="match status" value="1"/>
</dbReference>
<name>A0A0L7LNQ6_OPEBR</name>
<dbReference type="PROSITE" id="PS00086">
    <property type="entry name" value="CYTOCHROME_P450"/>
    <property type="match status" value="1"/>
</dbReference>
<keyword evidence="4 5" id="KW-0408">Iron</keyword>
<dbReference type="GO" id="GO:0020037">
    <property type="term" value="F:heme binding"/>
    <property type="evidence" value="ECO:0007669"/>
    <property type="project" value="InterPro"/>
</dbReference>
<evidence type="ECO:0000256" key="2">
    <source>
        <dbReference type="ARBA" id="ARBA00010617"/>
    </source>
</evidence>
<evidence type="ECO:0000256" key="5">
    <source>
        <dbReference type="RuleBase" id="RU000461"/>
    </source>
</evidence>
<evidence type="ECO:0000313" key="7">
    <source>
        <dbReference type="Proteomes" id="UP000037510"/>
    </source>
</evidence>
<proteinExistence type="inferred from homology"/>
<dbReference type="Proteomes" id="UP000037510">
    <property type="component" value="Unassembled WGS sequence"/>
</dbReference>
<evidence type="ECO:0000313" key="6">
    <source>
        <dbReference type="EMBL" id="KOB77065.1"/>
    </source>
</evidence>
<keyword evidence="7" id="KW-1185">Reference proteome</keyword>
<evidence type="ECO:0000256" key="1">
    <source>
        <dbReference type="ARBA" id="ARBA00001971"/>
    </source>
</evidence>
<keyword evidence="4 5" id="KW-0479">Metal-binding</keyword>
<feature type="binding site" description="axial binding residue" evidence="4">
    <location>
        <position position="170"/>
    </location>
    <ligand>
        <name>heme</name>
        <dbReference type="ChEBI" id="CHEBI:30413"/>
    </ligand>
    <ligandPart>
        <name>Fe</name>
        <dbReference type="ChEBI" id="CHEBI:18248"/>
    </ligandPart>
</feature>
<dbReference type="PRINTS" id="PR00385">
    <property type="entry name" value="P450"/>
</dbReference>
<accession>A0A0L7LNQ6</accession>
<dbReference type="InterPro" id="IPR002401">
    <property type="entry name" value="Cyt_P450_E_grp-I"/>
</dbReference>
<evidence type="ECO:0000256" key="3">
    <source>
        <dbReference type="ARBA" id="ARBA00023033"/>
    </source>
</evidence>
<evidence type="ECO:0000256" key="4">
    <source>
        <dbReference type="PIRSR" id="PIRSR602401-1"/>
    </source>
</evidence>
<keyword evidence="4 5" id="KW-0349">Heme</keyword>
<dbReference type="GO" id="GO:0005506">
    <property type="term" value="F:iron ion binding"/>
    <property type="evidence" value="ECO:0007669"/>
    <property type="project" value="InterPro"/>
</dbReference>
<keyword evidence="3 5" id="KW-0503">Monooxygenase</keyword>
<protein>
    <submittedName>
        <fullName evidence="6">Cytochrome P450, family 4, subfamily V, polypeptide 2</fullName>
    </submittedName>
</protein>
<dbReference type="PANTHER" id="PTHR24305">
    <property type="entry name" value="CYTOCHROME P450"/>
    <property type="match status" value="1"/>
</dbReference>
<reference evidence="6 7" key="1">
    <citation type="journal article" date="2015" name="Genome Biol. Evol.">
        <title>The genome of winter moth (Operophtera brumata) provides a genomic perspective on sexual dimorphism and phenology.</title>
        <authorList>
            <person name="Derks M.F."/>
            <person name="Smit S."/>
            <person name="Salis L."/>
            <person name="Schijlen E."/>
            <person name="Bossers A."/>
            <person name="Mateman C."/>
            <person name="Pijl A.S."/>
            <person name="de Ridder D."/>
            <person name="Groenen M.A."/>
            <person name="Visser M.E."/>
            <person name="Megens H.J."/>
        </authorList>
    </citation>
    <scope>NUCLEOTIDE SEQUENCE [LARGE SCALE GENOMIC DNA]</scope>
    <source>
        <strain evidence="6">WM2013NL</strain>
        <tissue evidence="6">Head and thorax</tissue>
    </source>
</reference>
<keyword evidence="5" id="KW-0560">Oxidoreductase</keyword>
<dbReference type="InterPro" id="IPR036396">
    <property type="entry name" value="Cyt_P450_sf"/>
</dbReference>
<comment type="caution">
    <text evidence="6">The sequence shown here is derived from an EMBL/GenBank/DDBJ whole genome shotgun (WGS) entry which is preliminary data.</text>
</comment>
<dbReference type="STRING" id="104452.A0A0L7LNQ6"/>
<gene>
    <name evidence="6" type="ORF">OBRU01_04694</name>
</gene>
<dbReference type="SUPFAM" id="SSF48264">
    <property type="entry name" value="Cytochrome P450"/>
    <property type="match status" value="1"/>
</dbReference>
<organism evidence="6 7">
    <name type="scientific">Operophtera brumata</name>
    <name type="common">Winter moth</name>
    <name type="synonym">Phalaena brumata</name>
    <dbReference type="NCBI Taxonomy" id="104452"/>
    <lineage>
        <taxon>Eukaryota</taxon>
        <taxon>Metazoa</taxon>
        <taxon>Ecdysozoa</taxon>
        <taxon>Arthropoda</taxon>
        <taxon>Hexapoda</taxon>
        <taxon>Insecta</taxon>
        <taxon>Pterygota</taxon>
        <taxon>Neoptera</taxon>
        <taxon>Endopterygota</taxon>
        <taxon>Lepidoptera</taxon>
        <taxon>Glossata</taxon>
        <taxon>Ditrysia</taxon>
        <taxon>Geometroidea</taxon>
        <taxon>Geometridae</taxon>
        <taxon>Larentiinae</taxon>
        <taxon>Operophtera</taxon>
    </lineage>
</organism>